<protein>
    <submittedName>
        <fullName evidence="1">Antibiotic biosynthesis monooxygenase</fullName>
    </submittedName>
</protein>
<evidence type="ECO:0000313" key="1">
    <source>
        <dbReference type="EMBL" id="WXB05885.1"/>
    </source>
</evidence>
<dbReference type="InterPro" id="IPR011008">
    <property type="entry name" value="Dimeric_a/b-barrel"/>
</dbReference>
<dbReference type="RefSeq" id="WP_394835535.1">
    <property type="nucleotide sequence ID" value="NZ_CP089929.1"/>
</dbReference>
<accession>A0ABZ2L538</accession>
<keyword evidence="1" id="KW-0560">Oxidoreductase</keyword>
<dbReference type="EMBL" id="CP089983">
    <property type="protein sequence ID" value="WXB05885.1"/>
    <property type="molecule type" value="Genomic_DNA"/>
</dbReference>
<dbReference type="Gene3D" id="3.30.70.100">
    <property type="match status" value="2"/>
</dbReference>
<organism evidence="1 2">
    <name type="scientific">Pendulispora rubella</name>
    <dbReference type="NCBI Taxonomy" id="2741070"/>
    <lineage>
        <taxon>Bacteria</taxon>
        <taxon>Pseudomonadati</taxon>
        <taxon>Myxococcota</taxon>
        <taxon>Myxococcia</taxon>
        <taxon>Myxococcales</taxon>
        <taxon>Sorangiineae</taxon>
        <taxon>Pendulisporaceae</taxon>
        <taxon>Pendulispora</taxon>
    </lineage>
</organism>
<keyword evidence="1" id="KW-0503">Monooxygenase</keyword>
<sequence>MSEPLCLPDFMRPDVGCVVTSVWYLGSYERQRAAADAAIEAWKQLPWPEECISNNCYLSPDGKLVWFYGQWTSEEAHRAFSRTQRSLVAEAVDRAVSNVQRMGVIRSRVQRNMSQRRDIFPGCIILVTIATDGPEHQLQVEQTIFSRIVREGAPAHPGGVGGHLLFSNDGKRVLVYAEWTSEAAHRDALQSGVLGGRGGIFEGMSGIEGIGFDRYHLYRRVERPR</sequence>
<evidence type="ECO:0000313" key="2">
    <source>
        <dbReference type="Proteomes" id="UP001374803"/>
    </source>
</evidence>
<gene>
    <name evidence="1" type="ORF">LVJ94_01230</name>
</gene>
<keyword evidence="2" id="KW-1185">Reference proteome</keyword>
<name>A0ABZ2L538_9BACT</name>
<dbReference type="SUPFAM" id="SSF54909">
    <property type="entry name" value="Dimeric alpha+beta barrel"/>
    <property type="match status" value="1"/>
</dbReference>
<reference evidence="1" key="1">
    <citation type="submission" date="2021-12" db="EMBL/GenBank/DDBJ databases">
        <title>Discovery of the Pendulisporaceae a myxobacterial family with distinct sporulation behavior and unique specialized metabolism.</title>
        <authorList>
            <person name="Garcia R."/>
            <person name="Popoff A."/>
            <person name="Bader C.D."/>
            <person name="Loehr J."/>
            <person name="Walesch S."/>
            <person name="Walt C."/>
            <person name="Boldt J."/>
            <person name="Bunk B."/>
            <person name="Haeckl F.J.F.P.J."/>
            <person name="Gunesch A.P."/>
            <person name="Birkelbach J."/>
            <person name="Nuebel U."/>
            <person name="Pietschmann T."/>
            <person name="Bach T."/>
            <person name="Mueller R."/>
        </authorList>
    </citation>
    <scope>NUCLEOTIDE SEQUENCE</scope>
    <source>
        <strain evidence="1">MSr11367</strain>
    </source>
</reference>
<dbReference type="Proteomes" id="UP001374803">
    <property type="component" value="Chromosome"/>
</dbReference>
<dbReference type="GO" id="GO:0004497">
    <property type="term" value="F:monooxygenase activity"/>
    <property type="evidence" value="ECO:0007669"/>
    <property type="project" value="UniProtKB-KW"/>
</dbReference>
<proteinExistence type="predicted"/>